<comment type="caution">
    <text evidence="7">The sequence shown here is derived from an EMBL/GenBank/DDBJ whole genome shotgun (WGS) entry which is preliminary data.</text>
</comment>
<dbReference type="AlphaFoldDB" id="A0A9W7B0B0"/>
<feature type="domain" description="Glycosyltransferase 61 catalytic" evidence="6">
    <location>
        <begin position="340"/>
        <end position="531"/>
    </location>
</feature>
<evidence type="ECO:0000256" key="3">
    <source>
        <dbReference type="ARBA" id="ARBA00023180"/>
    </source>
</evidence>
<evidence type="ECO:0000259" key="6">
    <source>
        <dbReference type="Pfam" id="PF04577"/>
    </source>
</evidence>
<gene>
    <name evidence="7" type="ORF">TrST_g1949</name>
</gene>
<dbReference type="Pfam" id="PF04577">
    <property type="entry name" value="Glyco_transf_61"/>
    <property type="match status" value="1"/>
</dbReference>
<dbReference type="Proteomes" id="UP001165085">
    <property type="component" value="Unassembled WGS sequence"/>
</dbReference>
<evidence type="ECO:0000313" key="7">
    <source>
        <dbReference type="EMBL" id="GMH81386.1"/>
    </source>
</evidence>
<dbReference type="InterPro" id="IPR007657">
    <property type="entry name" value="Glycosyltransferase_61"/>
</dbReference>
<keyword evidence="8" id="KW-1185">Reference proteome</keyword>
<protein>
    <recommendedName>
        <fullName evidence="6">Glycosyltransferase 61 catalytic domain-containing protein</fullName>
    </recommendedName>
</protein>
<keyword evidence="5" id="KW-0812">Transmembrane</keyword>
<evidence type="ECO:0000256" key="1">
    <source>
        <dbReference type="ARBA" id="ARBA00022676"/>
    </source>
</evidence>
<dbReference type="PANTHER" id="PTHR20961:SF150">
    <property type="entry name" value="GLYCOSYLTRANSFERASE FAMILY 61 PROTEIN"/>
    <property type="match status" value="1"/>
</dbReference>
<evidence type="ECO:0000256" key="2">
    <source>
        <dbReference type="ARBA" id="ARBA00022679"/>
    </source>
</evidence>
<evidence type="ECO:0000313" key="8">
    <source>
        <dbReference type="Proteomes" id="UP001165085"/>
    </source>
</evidence>
<keyword evidence="5" id="KW-0472">Membrane</keyword>
<dbReference type="EMBL" id="BRXY01000256">
    <property type="protein sequence ID" value="GMH81386.1"/>
    <property type="molecule type" value="Genomic_DNA"/>
</dbReference>
<feature type="region of interest" description="Disordered" evidence="4">
    <location>
        <begin position="1"/>
        <end position="33"/>
    </location>
</feature>
<organism evidence="7 8">
    <name type="scientific">Triparma strigata</name>
    <dbReference type="NCBI Taxonomy" id="1606541"/>
    <lineage>
        <taxon>Eukaryota</taxon>
        <taxon>Sar</taxon>
        <taxon>Stramenopiles</taxon>
        <taxon>Ochrophyta</taxon>
        <taxon>Bolidophyceae</taxon>
        <taxon>Parmales</taxon>
        <taxon>Triparmaceae</taxon>
        <taxon>Triparma</taxon>
    </lineage>
</organism>
<dbReference type="OrthoDB" id="197459at2759"/>
<evidence type="ECO:0000256" key="4">
    <source>
        <dbReference type="SAM" id="MobiDB-lite"/>
    </source>
</evidence>
<keyword evidence="2" id="KW-0808">Transferase</keyword>
<reference evidence="8" key="1">
    <citation type="journal article" date="2023" name="Commun. Biol.">
        <title>Genome analysis of Parmales, the sister group of diatoms, reveals the evolutionary specialization of diatoms from phago-mixotrophs to photoautotrophs.</title>
        <authorList>
            <person name="Ban H."/>
            <person name="Sato S."/>
            <person name="Yoshikawa S."/>
            <person name="Yamada K."/>
            <person name="Nakamura Y."/>
            <person name="Ichinomiya M."/>
            <person name="Sato N."/>
            <person name="Blanc-Mathieu R."/>
            <person name="Endo H."/>
            <person name="Kuwata A."/>
            <person name="Ogata H."/>
        </authorList>
    </citation>
    <scope>NUCLEOTIDE SEQUENCE [LARGE SCALE GENOMIC DNA]</scope>
    <source>
        <strain evidence="8">NIES 3701</strain>
    </source>
</reference>
<keyword evidence="1" id="KW-0328">Glycosyltransferase</keyword>
<dbReference type="InterPro" id="IPR049625">
    <property type="entry name" value="Glyco_transf_61_cat"/>
</dbReference>
<accession>A0A9W7B0B0</accession>
<feature type="transmembrane region" description="Helical" evidence="5">
    <location>
        <begin position="36"/>
        <end position="55"/>
    </location>
</feature>
<proteinExistence type="predicted"/>
<keyword evidence="3" id="KW-0325">Glycoprotein</keyword>
<dbReference type="GO" id="GO:0016757">
    <property type="term" value="F:glycosyltransferase activity"/>
    <property type="evidence" value="ECO:0007669"/>
    <property type="project" value="UniProtKB-KW"/>
</dbReference>
<evidence type="ECO:0000256" key="5">
    <source>
        <dbReference type="SAM" id="Phobius"/>
    </source>
</evidence>
<sequence length="578" mass="64970">MAKKHNQRSSRGQNMSRSPKAKPPPSPRRSKAPSGVKLTVIIISAIVLVLSRTFWTRLERKGSGDSYYSPERPPAVPVALRIDRVRNNFLDRIVPREAEGVRRALEERVKGRGKAAASAMANFGNLIMRFVEGFISQHPPKLGDDGKYVHQYESELRDAMIASKYYFEQAIHLDDHFGAHYSLALLLKSHQNLLDYDYERGGEEEFGRYAYEEMCKSQASYVKQMQEEAKHFIVDGCGNGEGGVVIRRGGGEDKIYWEDGIHSDNGEEDCAVPSPRIPFVSKFSDVYVEGRDAAMFGDCQIFLGSHECYLPLFRQFGDDEQKTKVIKLGASVLQFSGKEYYHWITEGLSRIVTLQELLKGDPRRFTLVVPKGEPFIEESLALLGKSYGGALPPFSSIVVFDEEKDRLKFDELYYADWEVPPSSRNCAGAQLLPPRLGVRKIREVLGGDEVIEPRNLVLVLRSGSRRFINEDAVVSRMESDAKKRGLKLVKFRGDEGLELSIEIFKGASVVVGVHGGALANIVFCKERTTVVEISMAEKELREYAYLSDVLGHNYVKIELDGFSLFEAGLEIDVDKLSF</sequence>
<dbReference type="PANTHER" id="PTHR20961">
    <property type="entry name" value="GLYCOSYLTRANSFERASE"/>
    <property type="match status" value="1"/>
</dbReference>
<name>A0A9W7B0B0_9STRA</name>
<keyword evidence="5" id="KW-1133">Transmembrane helix</keyword>